<keyword evidence="2" id="KW-1133">Transmembrane helix</keyword>
<keyword evidence="4" id="KW-1185">Reference proteome</keyword>
<comment type="caution">
    <text evidence="3">The sequence shown here is derived from an EMBL/GenBank/DDBJ whole genome shotgun (WGS) entry which is preliminary data.</text>
</comment>
<evidence type="ECO:0000256" key="1">
    <source>
        <dbReference type="SAM" id="MobiDB-lite"/>
    </source>
</evidence>
<dbReference type="RefSeq" id="WP_030200068.1">
    <property type="nucleotide sequence ID" value="NZ_BMNZ01000006.1"/>
</dbReference>
<evidence type="ECO:0000313" key="3">
    <source>
        <dbReference type="EMBL" id="GGN02182.1"/>
    </source>
</evidence>
<protein>
    <recommendedName>
        <fullName evidence="5">Integral membrane protein</fullName>
    </recommendedName>
</protein>
<feature type="transmembrane region" description="Helical" evidence="2">
    <location>
        <begin position="90"/>
        <end position="110"/>
    </location>
</feature>
<gene>
    <name evidence="3" type="ORF">GCM10009721_31720</name>
</gene>
<proteinExistence type="predicted"/>
<evidence type="ECO:0000256" key="2">
    <source>
        <dbReference type="SAM" id="Phobius"/>
    </source>
</evidence>
<evidence type="ECO:0008006" key="5">
    <source>
        <dbReference type="Google" id="ProtNLM"/>
    </source>
</evidence>
<evidence type="ECO:0000313" key="4">
    <source>
        <dbReference type="Proteomes" id="UP000623461"/>
    </source>
</evidence>
<reference evidence="4" key="1">
    <citation type="journal article" date="2019" name="Int. J. Syst. Evol. Microbiol.">
        <title>The Global Catalogue of Microorganisms (GCM) 10K type strain sequencing project: providing services to taxonomists for standard genome sequencing and annotation.</title>
        <authorList>
            <consortium name="The Broad Institute Genomics Platform"/>
            <consortium name="The Broad Institute Genome Sequencing Center for Infectious Disease"/>
            <person name="Wu L."/>
            <person name="Ma J."/>
        </authorList>
    </citation>
    <scope>NUCLEOTIDE SEQUENCE [LARGE SCALE GENOMIC DNA]</scope>
    <source>
        <strain evidence="4">JCM 1365</strain>
    </source>
</reference>
<accession>A0ABQ2IB14</accession>
<keyword evidence="2" id="KW-0472">Membrane</keyword>
<organism evidence="3 4">
    <name type="scientific">Terrabacter tumescens</name>
    <dbReference type="NCBI Taxonomy" id="60443"/>
    <lineage>
        <taxon>Bacteria</taxon>
        <taxon>Bacillati</taxon>
        <taxon>Actinomycetota</taxon>
        <taxon>Actinomycetes</taxon>
        <taxon>Micrococcales</taxon>
        <taxon>Intrasporangiaceae</taxon>
        <taxon>Terrabacter</taxon>
    </lineage>
</organism>
<feature type="transmembrane region" description="Helical" evidence="2">
    <location>
        <begin position="61"/>
        <end position="83"/>
    </location>
</feature>
<keyword evidence="2" id="KW-0812">Transmembrane</keyword>
<dbReference type="EMBL" id="BMNZ01000006">
    <property type="protein sequence ID" value="GGN02182.1"/>
    <property type="molecule type" value="Genomic_DNA"/>
</dbReference>
<name>A0ABQ2IB14_9MICO</name>
<sequence>MPEPTPSPSPSSSSSSSPEAVPERPHTGHGFGRLLVAVYGLLALAATGRSILQIVEYFDRAPVPFLLSALAAVIYLVATIGLARGDRASVRLATIALTVELVGVLTVGAWSLADKAAFPEKTVWSHFGQGYGYVPLVLPLVGLWWIRRTARAGAAADADVARSAH</sequence>
<feature type="transmembrane region" description="Helical" evidence="2">
    <location>
        <begin position="130"/>
        <end position="146"/>
    </location>
</feature>
<feature type="region of interest" description="Disordered" evidence="1">
    <location>
        <begin position="1"/>
        <end position="26"/>
    </location>
</feature>
<dbReference type="Proteomes" id="UP000623461">
    <property type="component" value="Unassembled WGS sequence"/>
</dbReference>